<evidence type="ECO:0000313" key="1">
    <source>
        <dbReference type="EMBL" id="PKU62517.1"/>
    </source>
</evidence>
<evidence type="ECO:0000313" key="2">
    <source>
        <dbReference type="Proteomes" id="UP000233837"/>
    </source>
</evidence>
<dbReference type="EMBL" id="KZ503633">
    <property type="protein sequence ID" value="PKU62517.1"/>
    <property type="molecule type" value="Genomic_DNA"/>
</dbReference>
<protein>
    <submittedName>
        <fullName evidence="1">Uncharacterized protein</fullName>
    </submittedName>
</protein>
<name>A0A2I0VGH4_9ASPA</name>
<sequence>MERRNDEGEHLTQSCTCYLRAINKAATTMEEVIQLIKEGGLGLETTEAVDEVPSIEGEQRKTFRINTSFSNEYSGELI</sequence>
<reference evidence="1 2" key="2">
    <citation type="journal article" date="2017" name="Nature">
        <title>The Apostasia genome and the evolution of orchids.</title>
        <authorList>
            <person name="Zhang G.Q."/>
            <person name="Liu K.W."/>
            <person name="Li Z."/>
            <person name="Lohaus R."/>
            <person name="Hsiao Y.Y."/>
            <person name="Niu S.C."/>
            <person name="Wang J.Y."/>
            <person name="Lin Y.C."/>
            <person name="Xu Q."/>
            <person name="Chen L.J."/>
            <person name="Yoshida K."/>
            <person name="Fujiwara S."/>
            <person name="Wang Z.W."/>
            <person name="Zhang Y.Q."/>
            <person name="Mitsuda N."/>
            <person name="Wang M."/>
            <person name="Liu G.H."/>
            <person name="Pecoraro L."/>
            <person name="Huang H.X."/>
            <person name="Xiao X.J."/>
            <person name="Lin M."/>
            <person name="Wu X.Y."/>
            <person name="Wu W.L."/>
            <person name="Chen Y.Y."/>
            <person name="Chang S.B."/>
            <person name="Sakamoto S."/>
            <person name="Ohme-Takagi M."/>
            <person name="Yagi M."/>
            <person name="Zeng S.J."/>
            <person name="Shen C.Y."/>
            <person name="Yeh C.M."/>
            <person name="Luo Y.B."/>
            <person name="Tsai W.C."/>
            <person name="Van de Peer Y."/>
            <person name="Liu Z.J."/>
        </authorList>
    </citation>
    <scope>NUCLEOTIDE SEQUENCE [LARGE SCALE GENOMIC DNA]</scope>
    <source>
        <tissue evidence="1">The whole plant</tissue>
    </source>
</reference>
<keyword evidence="2" id="KW-1185">Reference proteome</keyword>
<gene>
    <name evidence="1" type="ORF">MA16_Dca022189</name>
</gene>
<accession>A0A2I0VGH4</accession>
<organism evidence="1 2">
    <name type="scientific">Dendrobium catenatum</name>
    <dbReference type="NCBI Taxonomy" id="906689"/>
    <lineage>
        <taxon>Eukaryota</taxon>
        <taxon>Viridiplantae</taxon>
        <taxon>Streptophyta</taxon>
        <taxon>Embryophyta</taxon>
        <taxon>Tracheophyta</taxon>
        <taxon>Spermatophyta</taxon>
        <taxon>Magnoliopsida</taxon>
        <taxon>Liliopsida</taxon>
        <taxon>Asparagales</taxon>
        <taxon>Orchidaceae</taxon>
        <taxon>Epidendroideae</taxon>
        <taxon>Malaxideae</taxon>
        <taxon>Dendrobiinae</taxon>
        <taxon>Dendrobium</taxon>
    </lineage>
</organism>
<dbReference type="Proteomes" id="UP000233837">
    <property type="component" value="Unassembled WGS sequence"/>
</dbReference>
<dbReference type="AlphaFoldDB" id="A0A2I0VGH4"/>
<reference evidence="1 2" key="1">
    <citation type="journal article" date="2016" name="Sci. Rep.">
        <title>The Dendrobium catenatum Lindl. genome sequence provides insights into polysaccharide synthase, floral development and adaptive evolution.</title>
        <authorList>
            <person name="Zhang G.Q."/>
            <person name="Xu Q."/>
            <person name="Bian C."/>
            <person name="Tsai W.C."/>
            <person name="Yeh C.M."/>
            <person name="Liu K.W."/>
            <person name="Yoshida K."/>
            <person name="Zhang L.S."/>
            <person name="Chang S.B."/>
            <person name="Chen F."/>
            <person name="Shi Y."/>
            <person name="Su Y.Y."/>
            <person name="Zhang Y.Q."/>
            <person name="Chen L.J."/>
            <person name="Yin Y."/>
            <person name="Lin M."/>
            <person name="Huang H."/>
            <person name="Deng H."/>
            <person name="Wang Z.W."/>
            <person name="Zhu S.L."/>
            <person name="Zhao X."/>
            <person name="Deng C."/>
            <person name="Niu S.C."/>
            <person name="Huang J."/>
            <person name="Wang M."/>
            <person name="Liu G.H."/>
            <person name="Yang H.J."/>
            <person name="Xiao X.J."/>
            <person name="Hsiao Y.Y."/>
            <person name="Wu W.L."/>
            <person name="Chen Y.Y."/>
            <person name="Mitsuda N."/>
            <person name="Ohme-Takagi M."/>
            <person name="Luo Y.B."/>
            <person name="Van de Peer Y."/>
            <person name="Liu Z.J."/>
        </authorList>
    </citation>
    <scope>NUCLEOTIDE SEQUENCE [LARGE SCALE GENOMIC DNA]</scope>
    <source>
        <tissue evidence="1">The whole plant</tissue>
    </source>
</reference>
<proteinExistence type="predicted"/>